<accession>A0A2V3V295</accession>
<gene>
    <name evidence="3" type="ORF">C7451_1078</name>
</gene>
<evidence type="ECO:0000313" key="4">
    <source>
        <dbReference type="Proteomes" id="UP000248014"/>
    </source>
</evidence>
<dbReference type="Gene3D" id="3.50.70.20">
    <property type="entry name" value="Cytochrome P460"/>
    <property type="match status" value="1"/>
</dbReference>
<dbReference type="AlphaFoldDB" id="A0A2V3V295"/>
<evidence type="ECO:0000313" key="3">
    <source>
        <dbReference type="EMBL" id="PXW75041.1"/>
    </source>
</evidence>
<dbReference type="EMBL" id="QJJM01000007">
    <property type="protein sequence ID" value="PXW75041.1"/>
    <property type="molecule type" value="Genomic_DNA"/>
</dbReference>
<feature type="signal peptide" evidence="1">
    <location>
        <begin position="1"/>
        <end position="20"/>
    </location>
</feature>
<comment type="caution">
    <text evidence="3">The sequence shown here is derived from an EMBL/GenBank/DDBJ whole genome shotgun (WGS) entry which is preliminary data.</text>
</comment>
<dbReference type="RefSeq" id="WP_208625186.1">
    <property type="nucleotide sequence ID" value="NZ_QJJM01000007.1"/>
</dbReference>
<evidence type="ECO:0000259" key="2">
    <source>
        <dbReference type="Pfam" id="PF16694"/>
    </source>
</evidence>
<feature type="domain" description="Cytochrome P460" evidence="2">
    <location>
        <begin position="59"/>
        <end position="199"/>
    </location>
</feature>
<dbReference type="Proteomes" id="UP000248014">
    <property type="component" value="Unassembled WGS sequence"/>
</dbReference>
<dbReference type="InterPro" id="IPR038142">
    <property type="entry name" value="Cytochrome_P460_sp"/>
</dbReference>
<sequence length="207" mass="23131">MMTKTSFAAFSLGCSLLVLAGCSKSEATKAGPVDETAVASPAVERYMPEYTAAGELVLPKKFERWVYMGSPLTPHGLNNGKANFPEFHNVYIQPWAYDEYKKTGVFPEGTILFKELQLTIKGTYPDGSRDEPSGRGYFPGKLNGADVSVKDSKRYADTQNWGYYNFNHGEPKFETAKLRPIGECAQCHIDGAKKDMVWTQFYPRLDQ</sequence>
<keyword evidence="1" id="KW-0732">Signal</keyword>
<dbReference type="CDD" id="cd20751">
    <property type="entry name" value="cyt_P460_Ne-like"/>
    <property type="match status" value="1"/>
</dbReference>
<dbReference type="PROSITE" id="PS51257">
    <property type="entry name" value="PROKAR_LIPOPROTEIN"/>
    <property type="match status" value="1"/>
</dbReference>
<evidence type="ECO:0000256" key="1">
    <source>
        <dbReference type="SAM" id="SignalP"/>
    </source>
</evidence>
<protein>
    <submittedName>
        <fullName evidence="3">Cytochrome P460</fullName>
    </submittedName>
</protein>
<dbReference type="InterPro" id="IPR032033">
    <property type="entry name" value="Cytochrome_P460"/>
</dbReference>
<organism evidence="3 4">
    <name type="scientific">Blastomonas natatoria</name>
    <dbReference type="NCBI Taxonomy" id="34015"/>
    <lineage>
        <taxon>Bacteria</taxon>
        <taxon>Pseudomonadati</taxon>
        <taxon>Pseudomonadota</taxon>
        <taxon>Alphaproteobacteria</taxon>
        <taxon>Sphingomonadales</taxon>
        <taxon>Sphingomonadaceae</taxon>
        <taxon>Blastomonas</taxon>
    </lineage>
</organism>
<proteinExistence type="predicted"/>
<reference evidence="3 4" key="1">
    <citation type="submission" date="2018-05" db="EMBL/GenBank/DDBJ databases">
        <title>Genomic Encyclopedia of Type Strains, Phase IV (KMG-IV): sequencing the most valuable type-strain genomes for metagenomic binning, comparative biology and taxonomic classification.</title>
        <authorList>
            <person name="Goeker M."/>
        </authorList>
    </citation>
    <scope>NUCLEOTIDE SEQUENCE [LARGE SCALE GENOMIC DNA]</scope>
    <source>
        <strain evidence="3 4">DSM 3183</strain>
    </source>
</reference>
<name>A0A2V3V295_9SPHN</name>
<feature type="chain" id="PRO_5015854036" evidence="1">
    <location>
        <begin position="21"/>
        <end position="207"/>
    </location>
</feature>
<dbReference type="Pfam" id="PF16694">
    <property type="entry name" value="Cytochrome_P460"/>
    <property type="match status" value="1"/>
</dbReference>
<keyword evidence="4" id="KW-1185">Reference proteome</keyword>